<keyword evidence="1" id="KW-0472">Membrane</keyword>
<keyword evidence="1" id="KW-1133">Transmembrane helix</keyword>
<feature type="transmembrane region" description="Helical" evidence="1">
    <location>
        <begin position="12"/>
        <end position="30"/>
    </location>
</feature>
<evidence type="ECO:0000256" key="1">
    <source>
        <dbReference type="SAM" id="Phobius"/>
    </source>
</evidence>
<organism evidence="2 3">
    <name type="scientific">Nonomuraea guangzhouensis</name>
    <dbReference type="NCBI Taxonomy" id="1291555"/>
    <lineage>
        <taxon>Bacteria</taxon>
        <taxon>Bacillati</taxon>
        <taxon>Actinomycetota</taxon>
        <taxon>Actinomycetes</taxon>
        <taxon>Streptosporangiales</taxon>
        <taxon>Streptosporangiaceae</taxon>
        <taxon>Nonomuraea</taxon>
    </lineage>
</organism>
<proteinExistence type="predicted"/>
<dbReference type="Proteomes" id="UP001597097">
    <property type="component" value="Unassembled WGS sequence"/>
</dbReference>
<comment type="caution">
    <text evidence="2">The sequence shown here is derived from an EMBL/GenBank/DDBJ whole genome shotgun (WGS) entry which is preliminary data.</text>
</comment>
<dbReference type="EMBL" id="JBHUCM010000042">
    <property type="protein sequence ID" value="MFD1543968.1"/>
    <property type="molecule type" value="Genomic_DNA"/>
</dbReference>
<keyword evidence="3" id="KW-1185">Reference proteome</keyword>
<protein>
    <submittedName>
        <fullName evidence="2">Uncharacterized protein</fullName>
    </submittedName>
</protein>
<name>A0ABW4GME6_9ACTN</name>
<keyword evidence="1" id="KW-0812">Transmembrane</keyword>
<sequence>MEAIRSWLLAKAAWWALMGAAETLLGALLHRTRPLHVFRWAAFALVLVGGPLDLLAA</sequence>
<accession>A0ABW4GME6</accession>
<reference evidence="3" key="1">
    <citation type="journal article" date="2019" name="Int. J. Syst. Evol. Microbiol.">
        <title>The Global Catalogue of Microorganisms (GCM) 10K type strain sequencing project: providing services to taxonomists for standard genome sequencing and annotation.</title>
        <authorList>
            <consortium name="The Broad Institute Genomics Platform"/>
            <consortium name="The Broad Institute Genome Sequencing Center for Infectious Disease"/>
            <person name="Wu L."/>
            <person name="Ma J."/>
        </authorList>
    </citation>
    <scope>NUCLEOTIDE SEQUENCE [LARGE SCALE GENOMIC DNA]</scope>
    <source>
        <strain evidence="3">CGMCC 1.15399</strain>
    </source>
</reference>
<evidence type="ECO:0000313" key="3">
    <source>
        <dbReference type="Proteomes" id="UP001597097"/>
    </source>
</evidence>
<dbReference type="RefSeq" id="WP_219535065.1">
    <property type="nucleotide sequence ID" value="NZ_JAHKRM010000024.1"/>
</dbReference>
<evidence type="ECO:0000313" key="2">
    <source>
        <dbReference type="EMBL" id="MFD1543968.1"/>
    </source>
</evidence>
<feature type="transmembrane region" description="Helical" evidence="1">
    <location>
        <begin position="37"/>
        <end position="56"/>
    </location>
</feature>
<gene>
    <name evidence="2" type="ORF">ACFSJ0_43490</name>
</gene>